<dbReference type="Pfam" id="PF00156">
    <property type="entry name" value="Pribosyltran"/>
    <property type="match status" value="1"/>
</dbReference>
<dbReference type="InterPro" id="IPR023031">
    <property type="entry name" value="OPRT"/>
</dbReference>
<evidence type="ECO:0000313" key="7">
    <source>
        <dbReference type="EMBL" id="MPM78387.1"/>
    </source>
</evidence>
<dbReference type="EC" id="2.4.2.10" evidence="2"/>
<dbReference type="InterPro" id="IPR004467">
    <property type="entry name" value="Or_phspho_trans_dom"/>
</dbReference>
<evidence type="ECO:0000256" key="5">
    <source>
        <dbReference type="ARBA" id="ARBA00022975"/>
    </source>
</evidence>
<dbReference type="PANTHER" id="PTHR19278">
    <property type="entry name" value="OROTATE PHOSPHORIBOSYLTRANSFERASE"/>
    <property type="match status" value="1"/>
</dbReference>
<evidence type="ECO:0000256" key="2">
    <source>
        <dbReference type="ARBA" id="ARBA00011971"/>
    </source>
</evidence>
<dbReference type="UniPathway" id="UPA00070">
    <property type="reaction ID" value="UER00119"/>
</dbReference>
<dbReference type="GO" id="GO:0044205">
    <property type="term" value="P:'de novo' UMP biosynthetic process"/>
    <property type="evidence" value="ECO:0007669"/>
    <property type="project" value="UniProtKB-UniPathway"/>
</dbReference>
<dbReference type="InterPro" id="IPR029057">
    <property type="entry name" value="PRTase-like"/>
</dbReference>
<accession>A0A645CN94</accession>
<gene>
    <name evidence="7" type="primary">pyrE_44</name>
    <name evidence="7" type="ORF">SDC9_125398</name>
</gene>
<sequence length="213" mass="23757">MESIEKIIAKQLLDIKAVRLNPETPFTWASGWKSPIYCDNRKILSYPKARNFVAKNLARIIEQNYGEVEVIAGVATGAIAFGIMVAEILEKPFIYVRPKPKDHGTGAQIEGDLPSGAKVVVVEDLISTGGSSLSAVDCLQKEGANVLGMVAIFSYNFDKARRAFEYANCELRTLSNYDALLEQAVSCEYIKESELDTLREWRYNPERWGTQLS</sequence>
<dbReference type="Gene3D" id="3.40.50.2020">
    <property type="match status" value="1"/>
</dbReference>
<name>A0A645CN94_9ZZZZ</name>
<dbReference type="SUPFAM" id="SSF53271">
    <property type="entry name" value="PRTase-like"/>
    <property type="match status" value="1"/>
</dbReference>
<proteinExistence type="inferred from homology"/>
<reference evidence="7" key="1">
    <citation type="submission" date="2019-08" db="EMBL/GenBank/DDBJ databases">
        <authorList>
            <person name="Kucharzyk K."/>
            <person name="Murdoch R.W."/>
            <person name="Higgins S."/>
            <person name="Loffler F."/>
        </authorList>
    </citation>
    <scope>NUCLEOTIDE SEQUENCE</scope>
</reference>
<dbReference type="InterPro" id="IPR000836">
    <property type="entry name" value="PRTase_dom"/>
</dbReference>
<keyword evidence="5" id="KW-0665">Pyrimidine biosynthesis</keyword>
<keyword evidence="3 7" id="KW-0328">Glycosyltransferase</keyword>
<organism evidence="7">
    <name type="scientific">bioreactor metagenome</name>
    <dbReference type="NCBI Taxonomy" id="1076179"/>
    <lineage>
        <taxon>unclassified sequences</taxon>
        <taxon>metagenomes</taxon>
        <taxon>ecological metagenomes</taxon>
    </lineage>
</organism>
<feature type="domain" description="Phosphoribosyltransferase" evidence="6">
    <location>
        <begin position="48"/>
        <end position="163"/>
    </location>
</feature>
<dbReference type="GO" id="GO:0004588">
    <property type="term" value="F:orotate phosphoribosyltransferase activity"/>
    <property type="evidence" value="ECO:0007669"/>
    <property type="project" value="UniProtKB-EC"/>
</dbReference>
<dbReference type="CDD" id="cd06223">
    <property type="entry name" value="PRTases_typeI"/>
    <property type="match status" value="1"/>
</dbReference>
<comment type="pathway">
    <text evidence="1">Pyrimidine metabolism; UMP biosynthesis via de novo pathway; UMP from orotate: step 1/2.</text>
</comment>
<protein>
    <recommendedName>
        <fullName evidence="2">orotate phosphoribosyltransferase</fullName>
        <ecNumber evidence="2">2.4.2.10</ecNumber>
    </recommendedName>
</protein>
<dbReference type="PANTHER" id="PTHR19278:SF9">
    <property type="entry name" value="URIDINE 5'-MONOPHOSPHATE SYNTHASE"/>
    <property type="match status" value="1"/>
</dbReference>
<dbReference type="GO" id="GO:0019856">
    <property type="term" value="P:pyrimidine nucleobase biosynthetic process"/>
    <property type="evidence" value="ECO:0007669"/>
    <property type="project" value="TreeGrafter"/>
</dbReference>
<evidence type="ECO:0000259" key="6">
    <source>
        <dbReference type="Pfam" id="PF00156"/>
    </source>
</evidence>
<evidence type="ECO:0000256" key="3">
    <source>
        <dbReference type="ARBA" id="ARBA00022676"/>
    </source>
</evidence>
<dbReference type="HAMAP" id="MF_01208">
    <property type="entry name" value="PyrE"/>
    <property type="match status" value="1"/>
</dbReference>
<keyword evidence="4 7" id="KW-0808">Transferase</keyword>
<dbReference type="AlphaFoldDB" id="A0A645CN94"/>
<comment type="caution">
    <text evidence="7">The sequence shown here is derived from an EMBL/GenBank/DDBJ whole genome shotgun (WGS) entry which is preliminary data.</text>
</comment>
<evidence type="ECO:0000256" key="4">
    <source>
        <dbReference type="ARBA" id="ARBA00022679"/>
    </source>
</evidence>
<dbReference type="EMBL" id="VSSQ01028606">
    <property type="protein sequence ID" value="MPM78387.1"/>
    <property type="molecule type" value="Genomic_DNA"/>
</dbReference>
<evidence type="ECO:0000256" key="1">
    <source>
        <dbReference type="ARBA" id="ARBA00004889"/>
    </source>
</evidence>
<dbReference type="NCBIfam" id="TIGR00336">
    <property type="entry name" value="pyrE"/>
    <property type="match status" value="1"/>
</dbReference>